<name>A0A9D2MFV6_9FIRM</name>
<feature type="chain" id="PRO_5038429653" description="Peptidase C39-like domain-containing protein" evidence="1">
    <location>
        <begin position="31"/>
        <end position="221"/>
    </location>
</feature>
<evidence type="ECO:0000256" key="1">
    <source>
        <dbReference type="SAM" id="SignalP"/>
    </source>
</evidence>
<evidence type="ECO:0008006" key="4">
    <source>
        <dbReference type="Google" id="ProtNLM"/>
    </source>
</evidence>
<comment type="caution">
    <text evidence="2">The sequence shown here is derived from an EMBL/GenBank/DDBJ whole genome shotgun (WGS) entry which is preliminary data.</text>
</comment>
<evidence type="ECO:0000313" key="2">
    <source>
        <dbReference type="EMBL" id="HJB59318.1"/>
    </source>
</evidence>
<accession>A0A9D2MFV6</accession>
<organism evidence="2 3">
    <name type="scientific">Candidatus Faecalibacterium faecipullorum</name>
    <dbReference type="NCBI Taxonomy" id="2838578"/>
    <lineage>
        <taxon>Bacteria</taxon>
        <taxon>Bacillati</taxon>
        <taxon>Bacillota</taxon>
        <taxon>Clostridia</taxon>
        <taxon>Eubacteriales</taxon>
        <taxon>Oscillospiraceae</taxon>
        <taxon>Faecalibacterium</taxon>
    </lineage>
</organism>
<proteinExistence type="predicted"/>
<dbReference type="EMBL" id="DWXX01000116">
    <property type="protein sequence ID" value="HJB59318.1"/>
    <property type="molecule type" value="Genomic_DNA"/>
</dbReference>
<sequence>MKIAARLRRALPALLLLFTLLLAAPPRANAADLADLHGIRLLSFDPGQILSIGNQTPSKCSLYALRYARTILDGAACSGAGMWSNGAVWSAAGYSGFAGDLETCLDKLYAELAAGRPVIVHLQNTTVSGVSKHVNRTSTEEYHLTDAGWEVVNYPHISTSDTYGHWVCVVGFDPAADPEALSESDFFALDPARVSADGALALTRLLDGTLWTDNSPLKVAG</sequence>
<dbReference type="Proteomes" id="UP000824211">
    <property type="component" value="Unassembled WGS sequence"/>
</dbReference>
<dbReference type="AlphaFoldDB" id="A0A9D2MFV6"/>
<keyword evidence="1" id="KW-0732">Signal</keyword>
<feature type="signal peptide" evidence="1">
    <location>
        <begin position="1"/>
        <end position="30"/>
    </location>
</feature>
<reference evidence="2" key="2">
    <citation type="submission" date="2021-04" db="EMBL/GenBank/DDBJ databases">
        <authorList>
            <person name="Gilroy R."/>
        </authorList>
    </citation>
    <scope>NUCLEOTIDE SEQUENCE</scope>
    <source>
        <strain evidence="2">ChiHjej9B8-13557</strain>
    </source>
</reference>
<protein>
    <recommendedName>
        <fullName evidence="4">Peptidase C39-like domain-containing protein</fullName>
    </recommendedName>
</protein>
<gene>
    <name evidence="2" type="ORF">H9771_06660</name>
</gene>
<reference evidence="2" key="1">
    <citation type="journal article" date="2021" name="PeerJ">
        <title>Extensive microbial diversity within the chicken gut microbiome revealed by metagenomics and culture.</title>
        <authorList>
            <person name="Gilroy R."/>
            <person name="Ravi A."/>
            <person name="Getino M."/>
            <person name="Pursley I."/>
            <person name="Horton D.L."/>
            <person name="Alikhan N.F."/>
            <person name="Baker D."/>
            <person name="Gharbi K."/>
            <person name="Hall N."/>
            <person name="Watson M."/>
            <person name="Adriaenssens E.M."/>
            <person name="Foster-Nyarko E."/>
            <person name="Jarju S."/>
            <person name="Secka A."/>
            <person name="Antonio M."/>
            <person name="Oren A."/>
            <person name="Chaudhuri R.R."/>
            <person name="La Ragione R."/>
            <person name="Hildebrand F."/>
            <person name="Pallen M.J."/>
        </authorList>
    </citation>
    <scope>NUCLEOTIDE SEQUENCE</scope>
    <source>
        <strain evidence="2">ChiHjej9B8-13557</strain>
    </source>
</reference>
<evidence type="ECO:0000313" key="3">
    <source>
        <dbReference type="Proteomes" id="UP000824211"/>
    </source>
</evidence>